<organism evidence="3 4">
    <name type="scientific">Crassostrea virginica</name>
    <name type="common">Eastern oyster</name>
    <dbReference type="NCBI Taxonomy" id="6565"/>
    <lineage>
        <taxon>Eukaryota</taxon>
        <taxon>Metazoa</taxon>
        <taxon>Spiralia</taxon>
        <taxon>Lophotrochozoa</taxon>
        <taxon>Mollusca</taxon>
        <taxon>Bivalvia</taxon>
        <taxon>Autobranchia</taxon>
        <taxon>Pteriomorphia</taxon>
        <taxon>Ostreida</taxon>
        <taxon>Ostreoidea</taxon>
        <taxon>Ostreidae</taxon>
        <taxon>Crassostrea</taxon>
    </lineage>
</organism>
<gene>
    <name evidence="4" type="primary">LOC111132716</name>
</gene>
<dbReference type="InterPro" id="IPR046496">
    <property type="entry name" value="DUF6589"/>
</dbReference>
<reference evidence="4" key="1">
    <citation type="submission" date="2025-08" db="UniProtKB">
        <authorList>
            <consortium name="RefSeq"/>
        </authorList>
    </citation>
    <scope>IDENTIFICATION</scope>
    <source>
        <tissue evidence="4">Whole sample</tissue>
    </source>
</reference>
<feature type="region of interest" description="Disordered" evidence="1">
    <location>
        <begin position="1"/>
        <end position="67"/>
    </location>
</feature>
<dbReference type="AlphaFoldDB" id="A0A8B8E6K6"/>
<dbReference type="KEGG" id="cvn:111132716"/>
<evidence type="ECO:0000313" key="4">
    <source>
        <dbReference type="RefSeq" id="XP_022336247.1"/>
    </source>
</evidence>
<dbReference type="RefSeq" id="XP_022336247.1">
    <property type="nucleotide sequence ID" value="XM_022480539.1"/>
</dbReference>
<name>A0A8B8E6K6_CRAVI</name>
<feature type="compositionally biased region" description="Low complexity" evidence="1">
    <location>
        <begin position="30"/>
        <end position="39"/>
    </location>
</feature>
<feature type="domain" description="DUF6589" evidence="2">
    <location>
        <begin position="142"/>
        <end position="306"/>
    </location>
</feature>
<proteinExistence type="predicted"/>
<evidence type="ECO:0000313" key="3">
    <source>
        <dbReference type="Proteomes" id="UP000694844"/>
    </source>
</evidence>
<evidence type="ECO:0000256" key="1">
    <source>
        <dbReference type="SAM" id="MobiDB-lite"/>
    </source>
</evidence>
<sequence>MKSQEDLGGPLADQGERFVGDHDELDTSETDSTSGLSSSSEEHDVNGLSSDENEEDEAIPLPSDLENSSFFNESEYEENKYPGYSVCWDNVQKLSISRHSLRRDNKMMLWALCFAAKNRISFCDLSEDDVCSVRDIGIEKYLPSVRDWQELKQRMEHVVQIIVKRHFSQFNEVDIPSCLHEYSDISSKKSDIVNLGVIQENPSSAKGTLEIMKYLDKYVPVSQEGRPYPILCHGDQLSVERMIDAKLSMAFSEDEVDQLRGLIPRPQGFHKRCIVLQDSMNRLFSGSTVGDKGSLFHIKNKFGFRPVKKKIQTVSTLL</sequence>
<protein>
    <submittedName>
        <fullName evidence="4">Uncharacterized protein LOC111132716</fullName>
    </submittedName>
</protein>
<dbReference type="GeneID" id="111132716"/>
<dbReference type="OrthoDB" id="6153643at2759"/>
<dbReference type="Proteomes" id="UP000694844">
    <property type="component" value="Chromosome 5"/>
</dbReference>
<keyword evidence="3" id="KW-1185">Reference proteome</keyword>
<evidence type="ECO:0000259" key="2">
    <source>
        <dbReference type="Pfam" id="PF20231"/>
    </source>
</evidence>
<accession>A0A8B8E6K6</accession>
<dbReference type="Pfam" id="PF20231">
    <property type="entry name" value="DUF6589"/>
    <property type="match status" value="1"/>
</dbReference>